<proteinExistence type="predicted"/>
<accession>A0A8J6NAB7</accession>
<evidence type="ECO:0000256" key="1">
    <source>
        <dbReference type="SAM" id="MobiDB-lite"/>
    </source>
</evidence>
<protein>
    <submittedName>
        <fullName evidence="2">CopG family transcriptional regulator</fullName>
    </submittedName>
</protein>
<dbReference type="Proteomes" id="UP000614424">
    <property type="component" value="Unassembled WGS sequence"/>
</dbReference>
<comment type="caution">
    <text evidence="2">The sequence shown here is derived from an EMBL/GenBank/DDBJ whole genome shotgun (WGS) entry which is preliminary data.</text>
</comment>
<name>A0A8J6NAB7_9BACT</name>
<dbReference type="GO" id="GO:0006355">
    <property type="term" value="P:regulation of DNA-templated transcription"/>
    <property type="evidence" value="ECO:0007669"/>
    <property type="project" value="InterPro"/>
</dbReference>
<dbReference type="AlphaFoldDB" id="A0A8J6NAB7"/>
<gene>
    <name evidence="2" type="ORF">H8E41_03430</name>
</gene>
<sequence length="86" mass="9957">MASSVKTAISMQKELFNEVNKLASELHVSRSKLFVMAVQDFIKKNESHNLLNQINSAFSDSPDSEEVKVHSHMRKKHMKNLERESW</sequence>
<evidence type="ECO:0000313" key="3">
    <source>
        <dbReference type="Proteomes" id="UP000614424"/>
    </source>
</evidence>
<evidence type="ECO:0000313" key="2">
    <source>
        <dbReference type="EMBL" id="MBC8316931.1"/>
    </source>
</evidence>
<reference evidence="2 3" key="1">
    <citation type="submission" date="2020-08" db="EMBL/GenBank/DDBJ databases">
        <title>Bridging the membrane lipid divide: bacteria of the FCB group superphylum have the potential to synthesize archaeal ether lipids.</title>
        <authorList>
            <person name="Villanueva L."/>
            <person name="Von Meijenfeldt F.A.B."/>
            <person name="Westbye A.B."/>
            <person name="Yadav S."/>
            <person name="Hopmans E.C."/>
            <person name="Dutilh B.E."/>
            <person name="Sinninghe Damste J.S."/>
        </authorList>
    </citation>
    <scope>NUCLEOTIDE SEQUENCE [LARGE SCALE GENOMIC DNA]</scope>
    <source>
        <strain evidence="2">NIOZ-UU47</strain>
    </source>
</reference>
<dbReference type="EMBL" id="JACNJZ010000061">
    <property type="protein sequence ID" value="MBC8316931.1"/>
    <property type="molecule type" value="Genomic_DNA"/>
</dbReference>
<organism evidence="2 3">
    <name type="scientific">Candidatus Desulfobia pelagia</name>
    <dbReference type="NCBI Taxonomy" id="2841692"/>
    <lineage>
        <taxon>Bacteria</taxon>
        <taxon>Pseudomonadati</taxon>
        <taxon>Thermodesulfobacteriota</taxon>
        <taxon>Desulfobulbia</taxon>
        <taxon>Desulfobulbales</taxon>
        <taxon>Desulfobulbaceae</taxon>
        <taxon>Candidatus Desulfobia</taxon>
    </lineage>
</organism>
<dbReference type="InterPro" id="IPR013321">
    <property type="entry name" value="Arc_rbn_hlx_hlx"/>
</dbReference>
<feature type="region of interest" description="Disordered" evidence="1">
    <location>
        <begin position="60"/>
        <end position="86"/>
    </location>
</feature>
<dbReference type="SUPFAM" id="SSF47598">
    <property type="entry name" value="Ribbon-helix-helix"/>
    <property type="match status" value="1"/>
</dbReference>
<dbReference type="Gene3D" id="1.10.1220.10">
    <property type="entry name" value="Met repressor-like"/>
    <property type="match status" value="1"/>
</dbReference>
<dbReference type="InterPro" id="IPR010985">
    <property type="entry name" value="Ribbon_hlx_hlx"/>
</dbReference>